<dbReference type="PANTHER" id="PTHR21057">
    <property type="entry name" value="PHOSPHO-2-DEHYDRO-3-DEOXYHEPTONATE ALDOLASE"/>
    <property type="match status" value="1"/>
</dbReference>
<dbReference type="AlphaFoldDB" id="A0A833JGB9"/>
<dbReference type="SUPFAM" id="SSF51569">
    <property type="entry name" value="Aldolase"/>
    <property type="match status" value="1"/>
</dbReference>
<dbReference type="Gene3D" id="3.20.20.70">
    <property type="entry name" value="Aldolase class I"/>
    <property type="match status" value="1"/>
</dbReference>
<sequence length="232" mass="25717">MSFFSSCKNFIIEINYQFSKPSVDASVFQVYDFSQWKLQSDSVTTKNLLEANIDWLKKARAESIHPFGVIVSSPKEIELAAKYAHFIYIPGELCRQSDILEAASQTKLPLIVERGCFLAPIDVIRVLEKLKDADVALVDCGTANGYSDTLLDPRVLFLIKKTGKKFGLHLSDLLAPEGISYTHRPNWLSDSSFIEAFVATGQALGASFYVIKSYGKAAISTEIALKYTSGKL</sequence>
<dbReference type="GO" id="GO:0008676">
    <property type="term" value="F:3-deoxy-8-phosphooctulonate synthase activity"/>
    <property type="evidence" value="ECO:0007669"/>
    <property type="project" value="InterPro"/>
</dbReference>
<protein>
    <submittedName>
        <fullName evidence="1">Uncharacterized protein</fullName>
    </submittedName>
</protein>
<dbReference type="InterPro" id="IPR006269">
    <property type="entry name" value="KDO8P_synthase"/>
</dbReference>
<dbReference type="EMBL" id="WFLN01000004">
    <property type="protein sequence ID" value="KAB8033770.1"/>
    <property type="molecule type" value="Genomic_DNA"/>
</dbReference>
<dbReference type="Proteomes" id="UP000442694">
    <property type="component" value="Unassembled WGS sequence"/>
</dbReference>
<name>A0A833JGB9_9BACT</name>
<reference evidence="1 2" key="1">
    <citation type="submission" date="2019-10" db="EMBL/GenBank/DDBJ databases">
        <title>New genus of Silvanigrellaceae.</title>
        <authorList>
            <person name="Pitt A."/>
            <person name="Hahn M.W."/>
        </authorList>
    </citation>
    <scope>NUCLEOTIDE SEQUENCE [LARGE SCALE GENOMIC DNA]</scope>
    <source>
        <strain evidence="1 2">33A1-SZDP</strain>
    </source>
</reference>
<comment type="caution">
    <text evidence="1">The sequence shown here is derived from an EMBL/GenBank/DDBJ whole genome shotgun (WGS) entry which is preliminary data.</text>
</comment>
<evidence type="ECO:0000313" key="1">
    <source>
        <dbReference type="EMBL" id="KAB8033770.1"/>
    </source>
</evidence>
<evidence type="ECO:0000313" key="2">
    <source>
        <dbReference type="Proteomes" id="UP000442694"/>
    </source>
</evidence>
<dbReference type="InterPro" id="IPR013785">
    <property type="entry name" value="Aldolase_TIM"/>
</dbReference>
<dbReference type="RefSeq" id="WP_152211855.1">
    <property type="nucleotide sequence ID" value="NZ_WFLN01000004.1"/>
</dbReference>
<keyword evidence="2" id="KW-1185">Reference proteome</keyword>
<proteinExistence type="predicted"/>
<organism evidence="1 2">
    <name type="scientific">Fluviispira multicolorata</name>
    <dbReference type="NCBI Taxonomy" id="2654512"/>
    <lineage>
        <taxon>Bacteria</taxon>
        <taxon>Pseudomonadati</taxon>
        <taxon>Bdellovibrionota</taxon>
        <taxon>Oligoflexia</taxon>
        <taxon>Silvanigrellales</taxon>
        <taxon>Silvanigrellaceae</taxon>
        <taxon>Fluviispira</taxon>
    </lineage>
</organism>
<gene>
    <name evidence="1" type="ORF">GCL57_03420</name>
</gene>
<dbReference type="GO" id="GO:0005737">
    <property type="term" value="C:cytoplasm"/>
    <property type="evidence" value="ECO:0007669"/>
    <property type="project" value="InterPro"/>
</dbReference>
<accession>A0A833JGB9</accession>